<dbReference type="InterPro" id="IPR003593">
    <property type="entry name" value="AAA+_ATPase"/>
</dbReference>
<dbReference type="RefSeq" id="WP_179389301.1">
    <property type="nucleotide sequence ID" value="NZ_JACBYQ010000002.1"/>
</dbReference>
<keyword evidence="1" id="KW-0547">Nucleotide-binding</keyword>
<evidence type="ECO:0000256" key="3">
    <source>
        <dbReference type="SAM" id="Coils"/>
    </source>
</evidence>
<feature type="coiled-coil region" evidence="3">
    <location>
        <begin position="255"/>
        <end position="282"/>
    </location>
</feature>
<dbReference type="Gene3D" id="3.40.50.300">
    <property type="entry name" value="P-loop containing nucleotide triphosphate hydrolases"/>
    <property type="match status" value="2"/>
</dbReference>
<dbReference type="PANTHER" id="PTHR42855">
    <property type="entry name" value="ABC TRANSPORTER ATP-BINDING SUBUNIT"/>
    <property type="match status" value="1"/>
</dbReference>
<organism evidence="5 6">
    <name type="scientific">Psychromicrobium silvestre</name>
    <dbReference type="NCBI Taxonomy" id="1645614"/>
    <lineage>
        <taxon>Bacteria</taxon>
        <taxon>Bacillati</taxon>
        <taxon>Actinomycetota</taxon>
        <taxon>Actinomycetes</taxon>
        <taxon>Micrococcales</taxon>
        <taxon>Micrococcaceae</taxon>
        <taxon>Psychromicrobium</taxon>
    </lineage>
</organism>
<gene>
    <name evidence="5" type="ORF">FHU41_001780</name>
</gene>
<keyword evidence="2 5" id="KW-0067">ATP-binding</keyword>
<evidence type="ECO:0000259" key="4">
    <source>
        <dbReference type="PROSITE" id="PS50893"/>
    </source>
</evidence>
<keyword evidence="6" id="KW-1185">Reference proteome</keyword>
<evidence type="ECO:0000313" key="6">
    <source>
        <dbReference type="Proteomes" id="UP000521748"/>
    </source>
</evidence>
<feature type="domain" description="ABC transporter" evidence="4">
    <location>
        <begin position="349"/>
        <end position="550"/>
    </location>
</feature>
<dbReference type="SUPFAM" id="SSF52540">
    <property type="entry name" value="P-loop containing nucleoside triphosphate hydrolases"/>
    <property type="match status" value="2"/>
</dbReference>
<evidence type="ECO:0000256" key="1">
    <source>
        <dbReference type="ARBA" id="ARBA00022741"/>
    </source>
</evidence>
<dbReference type="EMBL" id="JACBYQ010000002">
    <property type="protein sequence ID" value="NYE95530.1"/>
    <property type="molecule type" value="Genomic_DNA"/>
</dbReference>
<dbReference type="GO" id="GO:0005524">
    <property type="term" value="F:ATP binding"/>
    <property type="evidence" value="ECO:0007669"/>
    <property type="project" value="UniProtKB-KW"/>
</dbReference>
<dbReference type="CDD" id="cd03221">
    <property type="entry name" value="ABCF_EF-3"/>
    <property type="match status" value="1"/>
</dbReference>
<dbReference type="InterPro" id="IPR003439">
    <property type="entry name" value="ABC_transporter-like_ATP-bd"/>
</dbReference>
<comment type="caution">
    <text evidence="5">The sequence shown here is derived from an EMBL/GenBank/DDBJ whole genome shotgun (WGS) entry which is preliminary data.</text>
</comment>
<proteinExistence type="predicted"/>
<keyword evidence="3" id="KW-0175">Coiled coil</keyword>
<dbReference type="Proteomes" id="UP000521748">
    <property type="component" value="Unassembled WGS sequence"/>
</dbReference>
<dbReference type="SMART" id="SM00382">
    <property type="entry name" value="AAA"/>
    <property type="match status" value="2"/>
</dbReference>
<dbReference type="InterPro" id="IPR027417">
    <property type="entry name" value="P-loop_NTPase"/>
</dbReference>
<dbReference type="PROSITE" id="PS50893">
    <property type="entry name" value="ABC_TRANSPORTER_2"/>
    <property type="match status" value="2"/>
</dbReference>
<sequence length="550" mass="60533">MTFSAEFPSQTVAPIVLRGVAHGYADRLLFEQVELTISPGEHVVIVGENGAGKSTLLRLMAGVEAPDAGQITFPKRSGYLRQGLEFPLGATVTEVIDDALAEPRAMEAELLELSSQLVEASPEQLSRYDQLATAFALRDGYQAEAWLDAAMDRLGLGQLDRQRSVDALSGGERERLALACLLADPAPVLLLDEPTNHLDAAGLDWLENNLAAHRGSVVVVSHDRMLLRRVAHTIIEVDAERSAVRRYGNGYSGYLREKQAEHARWEQSYQQWQDAMARERQKAVAGTGRNGYGRVRDHDRMAFDFKAGTVDEAVRSQIRNAQERLRRLEENPVERPPQPLRLSARLGVPRSSGVVLEGHDLLLPARLNVPSFTLDATERVLLSGPNGAGKTSLLEALSGRVVTAGELRRRAPLGYLPQEVPFPAQPEMRLLPAFAAGRIGDIERQAEELLTLGLFRSADFLLPVGTLSAGQHRRLALARLLLGDFEVLLVDEPSNHLAPQLVEELQELFAGFSGALLLVSHDRVFHEWFSGLSSAREMRMENGRLLESSS</sequence>
<feature type="domain" description="ABC transporter" evidence="4">
    <location>
        <begin position="15"/>
        <end position="263"/>
    </location>
</feature>
<dbReference type="InterPro" id="IPR051309">
    <property type="entry name" value="ABCF_ATPase"/>
</dbReference>
<dbReference type="FunFam" id="3.40.50.300:FF:000011">
    <property type="entry name" value="Putative ABC transporter ATP-binding component"/>
    <property type="match status" value="1"/>
</dbReference>
<dbReference type="AlphaFoldDB" id="A0A7Y9LTW4"/>
<name>A0A7Y9LTW4_9MICC</name>
<dbReference type="PANTHER" id="PTHR42855:SF2">
    <property type="entry name" value="DRUG RESISTANCE ABC TRANSPORTER,ATP-BINDING PROTEIN"/>
    <property type="match status" value="1"/>
</dbReference>
<evidence type="ECO:0000256" key="2">
    <source>
        <dbReference type="ARBA" id="ARBA00022840"/>
    </source>
</evidence>
<accession>A0A7Y9LTW4</accession>
<protein>
    <submittedName>
        <fullName evidence="5">Macrolide transport system ATP-binding/permease protein</fullName>
    </submittedName>
</protein>
<reference evidence="5 6" key="1">
    <citation type="submission" date="2020-07" db="EMBL/GenBank/DDBJ databases">
        <title>Sequencing the genomes of 1000 actinobacteria strains.</title>
        <authorList>
            <person name="Klenk H.-P."/>
        </authorList>
    </citation>
    <scope>NUCLEOTIDE SEQUENCE [LARGE SCALE GENOMIC DNA]</scope>
    <source>
        <strain evidence="5 6">DSM 102047</strain>
    </source>
</reference>
<evidence type="ECO:0000313" key="5">
    <source>
        <dbReference type="EMBL" id="NYE95530.1"/>
    </source>
</evidence>
<dbReference type="Pfam" id="PF00005">
    <property type="entry name" value="ABC_tran"/>
    <property type="match status" value="2"/>
</dbReference>
<dbReference type="GO" id="GO:0016887">
    <property type="term" value="F:ATP hydrolysis activity"/>
    <property type="evidence" value="ECO:0007669"/>
    <property type="project" value="InterPro"/>
</dbReference>